<comment type="caution">
    <text evidence="1">The sequence shown here is derived from an EMBL/GenBank/DDBJ whole genome shotgun (WGS) entry which is preliminary data.</text>
</comment>
<reference evidence="1 2" key="1">
    <citation type="submission" date="2016-05" db="EMBL/GenBank/DDBJ databases">
        <title>Genomic Taxonomy of the Vibrionaceae.</title>
        <authorList>
            <person name="Gomez-Gil B."/>
            <person name="Enciso-Ibarra J."/>
        </authorList>
    </citation>
    <scope>NUCLEOTIDE SEQUENCE [LARGE SCALE GENOMIC DNA]</scope>
    <source>
        <strain evidence="1 2">CAIM 1920</strain>
    </source>
</reference>
<gene>
    <name evidence="1" type="ORF">A8L45_15450</name>
</gene>
<dbReference type="STRING" id="1080227.A8L45_15450"/>
<keyword evidence="2" id="KW-1185">Reference proteome</keyword>
<dbReference type="OrthoDB" id="5892138at2"/>
<evidence type="ECO:0008006" key="3">
    <source>
        <dbReference type="Google" id="ProtNLM"/>
    </source>
</evidence>
<name>A0A1C3EEX4_9GAMM</name>
<evidence type="ECO:0000313" key="2">
    <source>
        <dbReference type="Proteomes" id="UP000094936"/>
    </source>
</evidence>
<dbReference type="Proteomes" id="UP000094936">
    <property type="component" value="Unassembled WGS sequence"/>
</dbReference>
<organism evidence="1 2">
    <name type="scientific">Veronia pacifica</name>
    <dbReference type="NCBI Taxonomy" id="1080227"/>
    <lineage>
        <taxon>Bacteria</taxon>
        <taxon>Pseudomonadati</taxon>
        <taxon>Pseudomonadota</taxon>
        <taxon>Gammaproteobacteria</taxon>
        <taxon>Vibrionales</taxon>
        <taxon>Vibrionaceae</taxon>
        <taxon>Veronia</taxon>
    </lineage>
</organism>
<evidence type="ECO:0000313" key="1">
    <source>
        <dbReference type="EMBL" id="ODA31788.1"/>
    </source>
</evidence>
<dbReference type="EMBL" id="LYBM01000030">
    <property type="protein sequence ID" value="ODA31788.1"/>
    <property type="molecule type" value="Genomic_DNA"/>
</dbReference>
<sequence length="239" mass="27013">MQLENYYTTSDNKLQFSRQQASHFAKLVAGDFNPIHDEDAKRFCVPGDLLFSVLLSKVGISKEMRIEFNGMINDGTDLELQDTEDGHLNVVDDAGKLYLTLERRGETINDPRIAEKIASHYVRFSGKNFPYIMVPLMEEAGMMINPARPLVMYESMELKFDKLTFDNPEVVLSETSMDIDGKRGVVTLGFSIKDNGEVIGKGNKRMLCSGLRPFETDEINNLVTEFYQRKDAFLSSVSA</sequence>
<dbReference type="RefSeq" id="WP_068903894.1">
    <property type="nucleotide sequence ID" value="NZ_JBHUIF010000004.1"/>
</dbReference>
<accession>A0A1C3EEX4</accession>
<dbReference type="InterPro" id="IPR021974">
    <property type="entry name" value="DUF3581"/>
</dbReference>
<proteinExistence type="predicted"/>
<protein>
    <recommendedName>
        <fullName evidence="3">DUF3581 domain-containing protein</fullName>
    </recommendedName>
</protein>
<dbReference type="AlphaFoldDB" id="A0A1C3EEX4"/>
<dbReference type="Pfam" id="PF12119">
    <property type="entry name" value="DUF3581"/>
    <property type="match status" value="1"/>
</dbReference>